<sequence>MENRDQLVLKALKAAEQLRKKLNINSLSIIDPVDIALKMGCSVRYENIESLEGMYAKEPSPTIIIGSYRPNGRKVFTCAHELGHHYFNHGTKIDQLTTQNVSGFDSDEFLVDCFAGFLLMPKRIVMNMLSKQNINIKHVTAMEIFKLSSIFGVGYGTILNHLTYSLKMITKEQLRNLKKFTPKDIKRQLGVDTSNDLIIVDNNWPNKPVDLQVDDYIACPKSFKIDNHFLEISYEAKSAEFSFYKAKNVGYSRILNNNWAANIRISRREYSGLARYRFLSEED</sequence>
<dbReference type="Proteomes" id="UP000886748">
    <property type="component" value="Unassembled WGS sequence"/>
</dbReference>
<feature type="domain" description="IrrE N-terminal-like" evidence="1">
    <location>
        <begin position="40"/>
        <end position="162"/>
    </location>
</feature>
<dbReference type="InterPro" id="IPR010359">
    <property type="entry name" value="IrrE_HExxH"/>
</dbReference>
<organism evidence="2 3">
    <name type="scientific">Candidatus Limenecus avicola</name>
    <dbReference type="NCBI Taxonomy" id="2840847"/>
    <lineage>
        <taxon>Bacteria</taxon>
        <taxon>Bacillati</taxon>
        <taxon>Bacillota</taxon>
        <taxon>Clostridia</taxon>
        <taxon>Eubacteriales</taxon>
        <taxon>Clostridiaceae</taxon>
        <taxon>Clostridiaceae incertae sedis</taxon>
        <taxon>Candidatus Limenecus</taxon>
    </lineage>
</organism>
<dbReference type="PANTHER" id="PTHR43236">
    <property type="entry name" value="ANTITOXIN HIGA1"/>
    <property type="match status" value="1"/>
</dbReference>
<name>A0A9D1N1R0_9CLOT</name>
<reference evidence="2" key="1">
    <citation type="submission" date="2020-10" db="EMBL/GenBank/DDBJ databases">
        <authorList>
            <person name="Gilroy R."/>
        </authorList>
    </citation>
    <scope>NUCLEOTIDE SEQUENCE</scope>
    <source>
        <strain evidence="2">CHK154-7741</strain>
    </source>
</reference>
<accession>A0A9D1N1R0</accession>
<gene>
    <name evidence="2" type="ORF">IAD26_08030</name>
</gene>
<comment type="caution">
    <text evidence="2">The sequence shown here is derived from an EMBL/GenBank/DDBJ whole genome shotgun (WGS) entry which is preliminary data.</text>
</comment>
<evidence type="ECO:0000259" key="1">
    <source>
        <dbReference type="Pfam" id="PF06114"/>
    </source>
</evidence>
<dbReference type="EMBL" id="DVOD01000059">
    <property type="protein sequence ID" value="HIU93063.1"/>
    <property type="molecule type" value="Genomic_DNA"/>
</dbReference>
<evidence type="ECO:0000313" key="3">
    <source>
        <dbReference type="Proteomes" id="UP000886748"/>
    </source>
</evidence>
<proteinExistence type="predicted"/>
<dbReference type="Pfam" id="PF06114">
    <property type="entry name" value="Peptidase_M78"/>
    <property type="match status" value="1"/>
</dbReference>
<protein>
    <submittedName>
        <fullName evidence="2">ImmA/IrrE family metallo-endopeptidase</fullName>
    </submittedName>
</protein>
<dbReference type="PANTHER" id="PTHR43236:SF1">
    <property type="entry name" value="BLL7220 PROTEIN"/>
    <property type="match status" value="1"/>
</dbReference>
<reference evidence="2" key="2">
    <citation type="journal article" date="2021" name="PeerJ">
        <title>Extensive microbial diversity within the chicken gut microbiome revealed by metagenomics and culture.</title>
        <authorList>
            <person name="Gilroy R."/>
            <person name="Ravi A."/>
            <person name="Getino M."/>
            <person name="Pursley I."/>
            <person name="Horton D.L."/>
            <person name="Alikhan N.F."/>
            <person name="Baker D."/>
            <person name="Gharbi K."/>
            <person name="Hall N."/>
            <person name="Watson M."/>
            <person name="Adriaenssens E.M."/>
            <person name="Foster-Nyarko E."/>
            <person name="Jarju S."/>
            <person name="Secka A."/>
            <person name="Antonio M."/>
            <person name="Oren A."/>
            <person name="Chaudhuri R.R."/>
            <person name="La Ragione R."/>
            <person name="Hildebrand F."/>
            <person name="Pallen M.J."/>
        </authorList>
    </citation>
    <scope>NUCLEOTIDE SEQUENCE</scope>
    <source>
        <strain evidence="2">CHK154-7741</strain>
    </source>
</reference>
<evidence type="ECO:0000313" key="2">
    <source>
        <dbReference type="EMBL" id="HIU93063.1"/>
    </source>
</evidence>
<dbReference type="AlphaFoldDB" id="A0A9D1N1R0"/>
<dbReference type="InterPro" id="IPR052345">
    <property type="entry name" value="Rad_response_metalloprotease"/>
</dbReference>
<dbReference type="Gene3D" id="1.10.10.2910">
    <property type="match status" value="1"/>
</dbReference>